<keyword evidence="1" id="KW-0472">Membrane</keyword>
<feature type="transmembrane region" description="Helical" evidence="1">
    <location>
        <begin position="7"/>
        <end position="26"/>
    </location>
</feature>
<feature type="transmembrane region" description="Helical" evidence="1">
    <location>
        <begin position="38"/>
        <end position="60"/>
    </location>
</feature>
<organism evidence="2">
    <name type="scientific">Rhizophora mucronata</name>
    <name type="common">Asiatic mangrove</name>
    <dbReference type="NCBI Taxonomy" id="61149"/>
    <lineage>
        <taxon>Eukaryota</taxon>
        <taxon>Viridiplantae</taxon>
        <taxon>Streptophyta</taxon>
        <taxon>Embryophyta</taxon>
        <taxon>Tracheophyta</taxon>
        <taxon>Spermatophyta</taxon>
        <taxon>Magnoliopsida</taxon>
        <taxon>eudicotyledons</taxon>
        <taxon>Gunneridae</taxon>
        <taxon>Pentapetalae</taxon>
        <taxon>rosids</taxon>
        <taxon>fabids</taxon>
        <taxon>Malpighiales</taxon>
        <taxon>Rhizophoraceae</taxon>
        <taxon>Rhizophora</taxon>
    </lineage>
</organism>
<keyword evidence="1" id="KW-0812">Transmembrane</keyword>
<dbReference type="AlphaFoldDB" id="A0A2P2MF12"/>
<sequence length="73" mass="8164">MSMLLEVSCFGQFLVALVIKIVSLMADEGVWLMKFQPLIFKMTCVCVCVLNIQTAAFLNVGKLINDHLFHCLA</sequence>
<proteinExistence type="predicted"/>
<keyword evidence="1" id="KW-1133">Transmembrane helix</keyword>
<accession>A0A2P2MF12</accession>
<name>A0A2P2MF12_RHIMU</name>
<evidence type="ECO:0000256" key="1">
    <source>
        <dbReference type="SAM" id="Phobius"/>
    </source>
</evidence>
<protein>
    <submittedName>
        <fullName evidence="2">Uncharacterized protein</fullName>
    </submittedName>
</protein>
<dbReference type="EMBL" id="GGEC01048361">
    <property type="protein sequence ID" value="MBX28845.1"/>
    <property type="molecule type" value="Transcribed_RNA"/>
</dbReference>
<evidence type="ECO:0000313" key="2">
    <source>
        <dbReference type="EMBL" id="MBX28845.1"/>
    </source>
</evidence>
<reference evidence="2" key="1">
    <citation type="submission" date="2018-02" db="EMBL/GenBank/DDBJ databases">
        <title>Rhizophora mucronata_Transcriptome.</title>
        <authorList>
            <person name="Meera S.P."/>
            <person name="Sreeshan A."/>
            <person name="Augustine A."/>
        </authorList>
    </citation>
    <scope>NUCLEOTIDE SEQUENCE</scope>
    <source>
        <tissue evidence="2">Leaf</tissue>
    </source>
</reference>